<sequence precursor="true">MNNRLFTRILAVLAFSLAALTIQAQTTAGNDTASRVSFQNNNSNGVTVSGLQSVSANNRLNAQAQLSNTTGNHRHVYYRFRWLDSQGAQLGGGSSWKPILLTGNQSQTVREAAPSANAADFRLEINVE</sequence>
<dbReference type="InterPro" id="IPR038483">
    <property type="entry name" value="YcfL-like_sf"/>
</dbReference>
<comment type="caution">
    <text evidence="2">The sequence shown here is derived from an EMBL/GenBank/DDBJ whole genome shotgun (WGS) entry which is preliminary data.</text>
</comment>
<feature type="signal peptide" evidence="1">
    <location>
        <begin position="1"/>
        <end position="24"/>
    </location>
</feature>
<dbReference type="AlphaFoldDB" id="A0A433S9W6"/>
<gene>
    <name evidence="2" type="ORF">CUZ56_02811</name>
</gene>
<keyword evidence="1" id="KW-0732">Signal</keyword>
<dbReference type="Pfam" id="PF07233">
    <property type="entry name" value="DUF1425"/>
    <property type="match status" value="1"/>
</dbReference>
<protein>
    <recommendedName>
        <fullName evidence="4">DUF1425 domain-containing protein</fullName>
    </recommendedName>
</protein>
<dbReference type="CDD" id="cd09030">
    <property type="entry name" value="DUF1425"/>
    <property type="match status" value="1"/>
</dbReference>
<name>A0A433S9W6_9BURK</name>
<evidence type="ECO:0000256" key="1">
    <source>
        <dbReference type="SAM" id="SignalP"/>
    </source>
</evidence>
<dbReference type="EMBL" id="PQSP01000011">
    <property type="protein sequence ID" value="RUS65512.1"/>
    <property type="molecule type" value="Genomic_DNA"/>
</dbReference>
<dbReference type="InterPro" id="IPR010824">
    <property type="entry name" value="DUF1425"/>
</dbReference>
<proteinExistence type="predicted"/>
<evidence type="ECO:0000313" key="2">
    <source>
        <dbReference type="EMBL" id="RUS65512.1"/>
    </source>
</evidence>
<evidence type="ECO:0000313" key="3">
    <source>
        <dbReference type="Proteomes" id="UP000286947"/>
    </source>
</evidence>
<reference evidence="2 3" key="1">
    <citation type="submission" date="2018-01" db="EMBL/GenBank/DDBJ databases">
        <title>Saezia sanguinis gen. nov., sp. nov., in the order Burkholderiales isolated from human blood.</title>
        <authorList>
            <person name="Medina-Pascual M.J."/>
            <person name="Valdezate S."/>
            <person name="Monzon S."/>
            <person name="Cuesta I."/>
            <person name="Carrasco G."/>
            <person name="Villalon P."/>
            <person name="Saez-Nieto J.A."/>
        </authorList>
    </citation>
    <scope>NUCLEOTIDE SEQUENCE [LARGE SCALE GENOMIC DNA]</scope>
    <source>
        <strain evidence="2 3">CNM695-12</strain>
    </source>
</reference>
<feature type="chain" id="PRO_5019106239" description="DUF1425 domain-containing protein" evidence="1">
    <location>
        <begin position="25"/>
        <end position="128"/>
    </location>
</feature>
<accession>A0A433S9W6</accession>
<dbReference type="Gene3D" id="2.60.40.3230">
    <property type="match status" value="1"/>
</dbReference>
<dbReference type="RefSeq" id="WP_162615361.1">
    <property type="nucleotide sequence ID" value="NZ_PQSP01000011.1"/>
</dbReference>
<evidence type="ECO:0008006" key="4">
    <source>
        <dbReference type="Google" id="ProtNLM"/>
    </source>
</evidence>
<organism evidence="2 3">
    <name type="scientific">Saezia sanguinis</name>
    <dbReference type="NCBI Taxonomy" id="1965230"/>
    <lineage>
        <taxon>Bacteria</taxon>
        <taxon>Pseudomonadati</taxon>
        <taxon>Pseudomonadota</taxon>
        <taxon>Betaproteobacteria</taxon>
        <taxon>Burkholderiales</taxon>
        <taxon>Saeziaceae</taxon>
        <taxon>Saezia</taxon>
    </lineage>
</organism>
<keyword evidence="3" id="KW-1185">Reference proteome</keyword>
<dbReference type="Proteomes" id="UP000286947">
    <property type="component" value="Unassembled WGS sequence"/>
</dbReference>